<reference evidence="2 3" key="1">
    <citation type="submission" date="2020-06" db="EMBL/GenBank/DDBJ databases">
        <authorList>
            <person name="Li R."/>
            <person name="Bekaert M."/>
        </authorList>
    </citation>
    <scope>NUCLEOTIDE SEQUENCE [LARGE SCALE GENOMIC DNA]</scope>
    <source>
        <strain evidence="3">wild</strain>
    </source>
</reference>
<dbReference type="Gene3D" id="1.10.533.10">
    <property type="entry name" value="Death Domain, Fas"/>
    <property type="match status" value="1"/>
</dbReference>
<name>A0A6J8EEC6_MYTCO</name>
<keyword evidence="3" id="KW-1185">Reference proteome</keyword>
<dbReference type="InterPro" id="IPR001875">
    <property type="entry name" value="DED_dom"/>
</dbReference>
<organism evidence="2 3">
    <name type="scientific">Mytilus coruscus</name>
    <name type="common">Sea mussel</name>
    <dbReference type="NCBI Taxonomy" id="42192"/>
    <lineage>
        <taxon>Eukaryota</taxon>
        <taxon>Metazoa</taxon>
        <taxon>Spiralia</taxon>
        <taxon>Lophotrochozoa</taxon>
        <taxon>Mollusca</taxon>
        <taxon>Bivalvia</taxon>
        <taxon>Autobranchia</taxon>
        <taxon>Pteriomorphia</taxon>
        <taxon>Mytilida</taxon>
        <taxon>Mytiloidea</taxon>
        <taxon>Mytilidae</taxon>
        <taxon>Mytilinae</taxon>
        <taxon>Mytilus</taxon>
    </lineage>
</organism>
<dbReference type="AlphaFoldDB" id="A0A6J8EEC6"/>
<dbReference type="SUPFAM" id="SSF52540">
    <property type="entry name" value="P-loop containing nucleoside triphosphate hydrolases"/>
    <property type="match status" value="1"/>
</dbReference>
<sequence length="944" mass="110010">MNLQDDFHTTLVKVGNQLDADDLEKLKFLVTEKDVNRAELGRAKSGCQFFELLEKNGIIDQNNTEQLQEWLKTLQNAKALQILQNFHPKEERSSIKNQASSNVSSSKIVTHFKSTRKLAELKEAIDRTSTNFVTLKGLLGSGKSQMALKYACEFKENNAASIVWKLHCKDLTSLQTSLKHFCTGLDLKVEMDESKQTTDSIEDLGQNILQILKARKEAIHLLILDDVMQDSCRFLQRFIRECRSCQHIKIIVTTFQPLFNDCKIIEIDGFTEDEAVDFLSEGRKLSRNDVEEYTKLGFKYSFLPLGLYCARTYIHHTHISPKKFNKLCENTALRQIEDSHCITDDPESVLDNKTLFKALIQFIDILKNTENPKVFDMILSLQFLEIEDIPVLLFDFFVSNSHDTNHAVETNNFIQALQKFSFGKIEGEDDDRVLSTHYAVVSALKIFSEQQKSKVGYEEVLNIKCRTKDRNLLKQLLRAFMYVMDKDNRSKIDFKRNKMMVQHARSALIHADELFKKDQTLRHDLEFLMSVIYVHDLVGYTYNFDGILNVAAHHSDMAKSYCFVLLNKDQAAFENDLKDQCGRVECIDQLDRFCEEKAQHLFDEMKSVASDNADKLENFAKSYILEKYRAEDDISALSKILKNDLERETRLNESELETLCHRGYAVPLKDMTHLFLYELLLSTFYTHGRRIFYLITPVDVIKTRIFCSYLYISYHLAQTITNKFQQWECLYAMLTERSGTLQQCFYDHSDLKQHNMIAFQKVASRCEIMLQEDRRYFIFGIFKTDTRKDDHCQAIWLKQLIRCYKHMLEFAQNETEKKEVITKGKECVARLQESLPSMEDRTCFQGLQFSVGEFCECIEDYAEAAKILETLCPNLKEQELIKEKLNKYEKKASILFIKCICKSKEIDRAKKLYDKFTQNLQNTKDTLELQTLEEINKKYNLSQS</sequence>
<proteinExistence type="predicted"/>
<accession>A0A6J8EEC6</accession>
<evidence type="ECO:0000313" key="2">
    <source>
        <dbReference type="EMBL" id="CAC5419034.1"/>
    </source>
</evidence>
<dbReference type="GO" id="GO:0042981">
    <property type="term" value="P:regulation of apoptotic process"/>
    <property type="evidence" value="ECO:0007669"/>
    <property type="project" value="InterPro"/>
</dbReference>
<dbReference type="SUPFAM" id="SSF47986">
    <property type="entry name" value="DEATH domain"/>
    <property type="match status" value="1"/>
</dbReference>
<dbReference type="Gene3D" id="3.40.50.300">
    <property type="entry name" value="P-loop containing nucleotide triphosphate hydrolases"/>
    <property type="match status" value="1"/>
</dbReference>
<protein>
    <recommendedName>
        <fullName evidence="1">DED domain-containing protein</fullName>
    </recommendedName>
</protein>
<gene>
    <name evidence="2" type="ORF">MCOR_51424</name>
</gene>
<dbReference type="SMART" id="SM00031">
    <property type="entry name" value="DED"/>
    <property type="match status" value="1"/>
</dbReference>
<evidence type="ECO:0000313" key="3">
    <source>
        <dbReference type="Proteomes" id="UP000507470"/>
    </source>
</evidence>
<dbReference type="Pfam" id="PF01335">
    <property type="entry name" value="DED"/>
    <property type="match status" value="1"/>
</dbReference>
<evidence type="ECO:0000259" key="1">
    <source>
        <dbReference type="PROSITE" id="PS50168"/>
    </source>
</evidence>
<dbReference type="Proteomes" id="UP000507470">
    <property type="component" value="Unassembled WGS sequence"/>
</dbReference>
<dbReference type="InterPro" id="IPR011029">
    <property type="entry name" value="DEATH-like_dom_sf"/>
</dbReference>
<dbReference type="EMBL" id="CACVKT020008978">
    <property type="protein sequence ID" value="CAC5419034.1"/>
    <property type="molecule type" value="Genomic_DNA"/>
</dbReference>
<dbReference type="OrthoDB" id="6072189at2759"/>
<feature type="domain" description="DED" evidence="1">
    <location>
        <begin position="6"/>
        <end position="85"/>
    </location>
</feature>
<dbReference type="PROSITE" id="PS50168">
    <property type="entry name" value="DED"/>
    <property type="match status" value="1"/>
</dbReference>
<dbReference type="InterPro" id="IPR027417">
    <property type="entry name" value="P-loop_NTPase"/>
</dbReference>